<dbReference type="AlphaFoldDB" id="A0A8T2A653"/>
<evidence type="ECO:0000256" key="2">
    <source>
        <dbReference type="SAM" id="Phobius"/>
    </source>
</evidence>
<protein>
    <submittedName>
        <fullName evidence="3">Uncharacterized protein</fullName>
    </submittedName>
</protein>
<dbReference type="Proteomes" id="UP000694240">
    <property type="component" value="Chromosome 9"/>
</dbReference>
<gene>
    <name evidence="3" type="ORF">ISN45_Aa04g007250</name>
</gene>
<feature type="compositionally biased region" description="Low complexity" evidence="1">
    <location>
        <begin position="1"/>
        <end position="17"/>
    </location>
</feature>
<sequence length="387" mass="44136">MGRTFSYSLSSSSSASSRRSRDRVNGNFGIPRRCFCHGRIVLKTSTDLDEPNRLYYTCENEDASIDRKHVFKWWDAAILDEFEDLRHLVQEGENRLGYMLRFPYGDNVDPPCMWNQVTENNVDINHLKEIMNEFDVRIDEVKGMVLEMEGNRAAARPSGLGDRNALLIMVVIAVFAILISVVMANLRSLPHHLVLYIVSLVPQAGFHHLGPLIASGSKGASLAFNEYVLKVTSITMIEDHPHVVNINSYFRSFFERTIRARNPTAMYLESLLMVARDGLYGDAIACEEDEGIAVMDKFRKTLDAEKDVEDVSEKVFHTMLEIVYPCHGDVCSNATYCERRRSALSRFKKKISFNFEACDKCIEANRCPPCYAWWRCGIFKGMFCNCV</sequence>
<evidence type="ECO:0000256" key="1">
    <source>
        <dbReference type="SAM" id="MobiDB-lite"/>
    </source>
</evidence>
<dbReference type="EMBL" id="JAEFBK010000009">
    <property type="protein sequence ID" value="KAG7567889.1"/>
    <property type="molecule type" value="Genomic_DNA"/>
</dbReference>
<name>A0A8T2A653_9BRAS</name>
<keyword evidence="2" id="KW-1133">Transmembrane helix</keyword>
<comment type="caution">
    <text evidence="3">The sequence shown here is derived from an EMBL/GenBank/DDBJ whole genome shotgun (WGS) entry which is preliminary data.</text>
</comment>
<proteinExistence type="predicted"/>
<evidence type="ECO:0000313" key="4">
    <source>
        <dbReference type="Proteomes" id="UP000694240"/>
    </source>
</evidence>
<feature type="region of interest" description="Disordered" evidence="1">
    <location>
        <begin position="1"/>
        <end position="24"/>
    </location>
</feature>
<feature type="transmembrane region" description="Helical" evidence="2">
    <location>
        <begin position="165"/>
        <end position="186"/>
    </location>
</feature>
<keyword evidence="2" id="KW-0472">Membrane</keyword>
<accession>A0A8T2A653</accession>
<organism evidence="3 4">
    <name type="scientific">Arabidopsis thaliana x Arabidopsis arenosa</name>
    <dbReference type="NCBI Taxonomy" id="1240361"/>
    <lineage>
        <taxon>Eukaryota</taxon>
        <taxon>Viridiplantae</taxon>
        <taxon>Streptophyta</taxon>
        <taxon>Embryophyta</taxon>
        <taxon>Tracheophyta</taxon>
        <taxon>Spermatophyta</taxon>
        <taxon>Magnoliopsida</taxon>
        <taxon>eudicotyledons</taxon>
        <taxon>Gunneridae</taxon>
        <taxon>Pentapetalae</taxon>
        <taxon>rosids</taxon>
        <taxon>malvids</taxon>
        <taxon>Brassicales</taxon>
        <taxon>Brassicaceae</taxon>
        <taxon>Camelineae</taxon>
        <taxon>Arabidopsis</taxon>
    </lineage>
</organism>
<keyword evidence="4" id="KW-1185">Reference proteome</keyword>
<evidence type="ECO:0000313" key="3">
    <source>
        <dbReference type="EMBL" id="KAG7567889.1"/>
    </source>
</evidence>
<keyword evidence="2" id="KW-0812">Transmembrane</keyword>
<reference evidence="3 4" key="1">
    <citation type="submission" date="2020-12" db="EMBL/GenBank/DDBJ databases">
        <title>Concerted genomic and epigenomic changes stabilize Arabidopsis allopolyploids.</title>
        <authorList>
            <person name="Chen Z."/>
        </authorList>
    </citation>
    <scope>NUCLEOTIDE SEQUENCE [LARGE SCALE GENOMIC DNA]</scope>
    <source>
        <strain evidence="3">Allo738</strain>
        <tissue evidence="3">Leaf</tissue>
    </source>
</reference>